<reference evidence="1" key="1">
    <citation type="submission" date="2023-10" db="EMBL/GenBank/DDBJ databases">
        <authorList>
            <person name="Rodriguez Cubillos JULIANA M."/>
            <person name="De Vega J."/>
        </authorList>
    </citation>
    <scope>NUCLEOTIDE SEQUENCE</scope>
</reference>
<proteinExistence type="predicted"/>
<keyword evidence="2" id="KW-1185">Reference proteome</keyword>
<dbReference type="Proteomes" id="UP001177021">
    <property type="component" value="Unassembled WGS sequence"/>
</dbReference>
<gene>
    <name evidence="1" type="ORF">MILVUS5_LOCUS35526</name>
</gene>
<organism evidence="1 2">
    <name type="scientific">Trifolium pratense</name>
    <name type="common">Red clover</name>
    <dbReference type="NCBI Taxonomy" id="57577"/>
    <lineage>
        <taxon>Eukaryota</taxon>
        <taxon>Viridiplantae</taxon>
        <taxon>Streptophyta</taxon>
        <taxon>Embryophyta</taxon>
        <taxon>Tracheophyta</taxon>
        <taxon>Spermatophyta</taxon>
        <taxon>Magnoliopsida</taxon>
        <taxon>eudicotyledons</taxon>
        <taxon>Gunneridae</taxon>
        <taxon>Pentapetalae</taxon>
        <taxon>rosids</taxon>
        <taxon>fabids</taxon>
        <taxon>Fabales</taxon>
        <taxon>Fabaceae</taxon>
        <taxon>Papilionoideae</taxon>
        <taxon>50 kb inversion clade</taxon>
        <taxon>NPAAA clade</taxon>
        <taxon>Hologalegina</taxon>
        <taxon>IRL clade</taxon>
        <taxon>Trifolieae</taxon>
        <taxon>Trifolium</taxon>
    </lineage>
</organism>
<accession>A0ACB0LTS8</accession>
<comment type="caution">
    <text evidence="1">The sequence shown here is derived from an EMBL/GenBank/DDBJ whole genome shotgun (WGS) entry which is preliminary data.</text>
</comment>
<dbReference type="EMBL" id="CASHSV030000615">
    <property type="protein sequence ID" value="CAJ2671763.1"/>
    <property type="molecule type" value="Genomic_DNA"/>
</dbReference>
<protein>
    <submittedName>
        <fullName evidence="1">Uncharacterized protein</fullName>
    </submittedName>
</protein>
<name>A0ACB0LTS8_TRIPR</name>
<sequence length="470" mass="51563">MFKIGRRIIGKGLESGAPTMRLKGQLPDRSASFLKNFQQVHRGPSTTRNQFWSKQHIPLLLQVGRMFSTVPQFADIDVETLQAEVDWRRSDTMTEIDNQCGCRTCWAYSVLSSIESVRKIKTGILEKLSSRELIDNCSDIDDALTYIMERGISLERDYPQSHCGKIFIAGFESLPHVDATVVGEAESELKDAVTRQPIVASLFVGEEFESYKAGDGIFEKEVVDYDSGDLHAVLVIGFGELNEEKFWIIRNSYGTNWGYGGYGLIRRDNGFCYGACEIAQYSFYPLWEVGKANDGLTSVDSGTVSEAAAVSGTVFSPSVVVPGFSKDADKIGEQQQHQNFPDESTSESTSSTWIGKNLIVEDDIKSPHVVDSPHSRLIERPPELIFRRGAIFPREPSASGLTIISDSVNAIAGSCEEKAISEDQLANWDKVNNESGNGQVLIKICPEAGVSAALPEAAYGCLSASALSKP</sequence>
<evidence type="ECO:0000313" key="1">
    <source>
        <dbReference type="EMBL" id="CAJ2671763.1"/>
    </source>
</evidence>
<evidence type="ECO:0000313" key="2">
    <source>
        <dbReference type="Proteomes" id="UP001177021"/>
    </source>
</evidence>